<keyword evidence="2" id="KW-0175">Coiled coil</keyword>
<dbReference type="PANTHER" id="PTHR11046:SF25">
    <property type="match status" value="1"/>
</dbReference>
<dbReference type="RefSeq" id="XP_014674001.1">
    <property type="nucleotide sequence ID" value="XM_014818515.1"/>
</dbReference>
<reference evidence="5" key="1">
    <citation type="submission" date="2025-08" db="UniProtKB">
        <authorList>
            <consortium name="RefSeq"/>
        </authorList>
    </citation>
    <scope>IDENTIFICATION</scope>
</reference>
<proteinExistence type="predicted"/>
<keyword evidence="1" id="KW-0378">Hydrolase</keyword>
<organism evidence="4 5">
    <name type="scientific">Priapulus caudatus</name>
    <name type="common">Priapulid worm</name>
    <dbReference type="NCBI Taxonomy" id="37621"/>
    <lineage>
        <taxon>Eukaryota</taxon>
        <taxon>Metazoa</taxon>
        <taxon>Ecdysozoa</taxon>
        <taxon>Scalidophora</taxon>
        <taxon>Priapulida</taxon>
        <taxon>Priapulimorpha</taxon>
        <taxon>Priapulimorphida</taxon>
        <taxon>Priapulidae</taxon>
        <taxon>Priapulus</taxon>
    </lineage>
</organism>
<name>A0ABM1EP80_PRICU</name>
<dbReference type="PANTHER" id="PTHR11046">
    <property type="entry name" value="OLIGORIBONUCLEASE, MITOCHONDRIAL"/>
    <property type="match status" value="1"/>
</dbReference>
<keyword evidence="1" id="KW-0540">Nuclease</keyword>
<evidence type="ECO:0000256" key="2">
    <source>
        <dbReference type="SAM" id="Coils"/>
    </source>
</evidence>
<evidence type="ECO:0000256" key="1">
    <source>
        <dbReference type="ARBA" id="ARBA00022722"/>
    </source>
</evidence>
<sequence>MKKKKRSAPPPAKPGVARQHLLDNYSEIPEDGDLKIGHVLYLFHENEKSVAKTIRAICSSLPVPCDIDPNAMKSIVNSFESFQNLGREADKLRFVELCAEHFTSFVVRIIPTEPMDTSTSSDTPDVIMQPHQPEPQPSTSVECATTDPHLSSDTLPSHAAVAECDTLLTPASVTPSPNLRHGFLTPRKLSFKKRLDFLSNQRSLQKQRYFKKVAKLKAKLDLERVTELKYMNQALARRKDSMKVKDAKITLLKKQLKQNQVGTAEEQLQALKCTHKRLKESNKGKRKNRKVCETVSKEEHMKVKRQLSEKEELVKDYENEICELREKLEEVHSTEKSEEKQTKKDGKTYGTNMRMMVYDSIVNQVPTQNIPNLIQNHAKRYGEVLTSVPHRTTVEQMARELDCIADLKSAELAMKTKDLTLGFDATTQEGVHINSIHFNTISECDLVAVDELPGGTAEDYHGHITASVDHLADTHSDYHQEEYQHCRSTIISNISNTMNDRAVVNQATIRKVNESWGKTLNELNCHLHPLDTIASKCRSTLKSLETENGNLFGNDSIIGNLVLQINKLRYKDGKGDPKGFKTFLDDNNLPRGLLPRYRGNRLHILFHICGKLFEHHELLLNFFSTGALSCGGLVSSLKKDFASKTALTEMQVLGLTGKLLTGPWMQTFYTSAENSISHMDGVEIVKNVLSSLRDIASAPLNILQQTRDFFGGELKDDDLTLNKLMIQPPKTEMFSVMLAACLKSIIEVIERQYHRYFEMDVTEQLREQTQSARCHNIDSEEIMGMFSAGKERAKHANLDFLVARMRGRKNKVVEWLDDMGIEKREKIVTWAIGRGRKKRAVNRKKDSEVRQELSRRAANKRQKITEKERKNIEKKLNCVEAGNLKTVFPEIAEDIHSDLVGILQGTVVGRNICHTWYDEETNEKTIWSGRIEKLKKRKGNIYCYKIAYWADDGSYEDAEDFEILKLALAADRICEDLLFC</sequence>
<feature type="compositionally biased region" description="Polar residues" evidence="3">
    <location>
        <begin position="137"/>
        <end position="149"/>
    </location>
</feature>
<dbReference type="Proteomes" id="UP000695022">
    <property type="component" value="Unplaced"/>
</dbReference>
<keyword evidence="4" id="KW-1185">Reference proteome</keyword>
<protein>
    <submittedName>
        <fullName evidence="5">Uncharacterized protein LOC106814216</fullName>
    </submittedName>
</protein>
<evidence type="ECO:0000313" key="5">
    <source>
        <dbReference type="RefSeq" id="XP_014674001.1"/>
    </source>
</evidence>
<dbReference type="InterPro" id="IPR022894">
    <property type="entry name" value="Oligoribonuclease"/>
</dbReference>
<accession>A0ABM1EP80</accession>
<feature type="region of interest" description="Disordered" evidence="3">
    <location>
        <begin position="129"/>
        <end position="149"/>
    </location>
</feature>
<feature type="coiled-coil region" evidence="2">
    <location>
        <begin position="254"/>
        <end position="330"/>
    </location>
</feature>
<dbReference type="GeneID" id="106814216"/>
<evidence type="ECO:0000313" key="4">
    <source>
        <dbReference type="Proteomes" id="UP000695022"/>
    </source>
</evidence>
<evidence type="ECO:0000256" key="3">
    <source>
        <dbReference type="SAM" id="MobiDB-lite"/>
    </source>
</evidence>
<gene>
    <name evidence="5" type="primary">LOC106814216</name>
</gene>